<dbReference type="Proteomes" id="UP001607303">
    <property type="component" value="Unassembled WGS sequence"/>
</dbReference>
<proteinExistence type="predicted"/>
<evidence type="ECO:0000313" key="2">
    <source>
        <dbReference type="Proteomes" id="UP001607303"/>
    </source>
</evidence>
<dbReference type="EMBL" id="JAYRBN010000056">
    <property type="protein sequence ID" value="KAL2742924.1"/>
    <property type="molecule type" value="Genomic_DNA"/>
</dbReference>
<name>A0ABD2CDA5_VESMC</name>
<gene>
    <name evidence="1" type="ORF">V1477_008413</name>
</gene>
<protein>
    <submittedName>
        <fullName evidence="1">Uncharacterized protein</fullName>
    </submittedName>
</protein>
<accession>A0ABD2CDA5</accession>
<keyword evidence="2" id="KW-1185">Reference proteome</keyword>
<evidence type="ECO:0000313" key="1">
    <source>
        <dbReference type="EMBL" id="KAL2742924.1"/>
    </source>
</evidence>
<comment type="caution">
    <text evidence="1">The sequence shown here is derived from an EMBL/GenBank/DDBJ whole genome shotgun (WGS) entry which is preliminary data.</text>
</comment>
<dbReference type="AlphaFoldDB" id="A0ABD2CDA5"/>
<reference evidence="1 2" key="1">
    <citation type="journal article" date="2024" name="Ann. Entomol. Soc. Am.">
        <title>Genomic analyses of the southern and eastern yellowjacket wasps (Hymenoptera: Vespidae) reveal evolutionary signatures of social life.</title>
        <authorList>
            <person name="Catto M.A."/>
            <person name="Caine P.B."/>
            <person name="Orr S.E."/>
            <person name="Hunt B.G."/>
            <person name="Goodisman M.A.D."/>
        </authorList>
    </citation>
    <scope>NUCLEOTIDE SEQUENCE [LARGE SCALE GENOMIC DNA]</scope>
    <source>
        <strain evidence="1">232</strain>
        <tissue evidence="1">Head and thorax</tissue>
    </source>
</reference>
<sequence>MTDNVNAGIPLKFWAMSRMQLVTDSPSTGKSFTVIAKGSSTVQVLFRTPRCNQIPIKATPFVARNGIVVTLLSATRTHYNSLCCSRSVNHSKMPNATPGRCNVAAIFYYKDNLIHIVSEIPYKFCRDPVTLRVKSLLYKIADDFKKMKNLVTKLSWKLLPGMDLRITCLDSKSPMYREPIEPNSIWWKTFFCKKKIRSSALHFHRQFLVPYEENVFLGNERWSLKRRSSHHIAMATDVDVVHPGAHLFVISSRRLAETKDERHEGTKQKAIRSAANEQTVGDYYELVRKSRNVLDYFSVSRR</sequence>
<organism evidence="1 2">
    <name type="scientific">Vespula maculifrons</name>
    <name type="common">Eastern yellow jacket</name>
    <name type="synonym">Wasp</name>
    <dbReference type="NCBI Taxonomy" id="7453"/>
    <lineage>
        <taxon>Eukaryota</taxon>
        <taxon>Metazoa</taxon>
        <taxon>Ecdysozoa</taxon>
        <taxon>Arthropoda</taxon>
        <taxon>Hexapoda</taxon>
        <taxon>Insecta</taxon>
        <taxon>Pterygota</taxon>
        <taxon>Neoptera</taxon>
        <taxon>Endopterygota</taxon>
        <taxon>Hymenoptera</taxon>
        <taxon>Apocrita</taxon>
        <taxon>Aculeata</taxon>
        <taxon>Vespoidea</taxon>
        <taxon>Vespidae</taxon>
        <taxon>Vespinae</taxon>
        <taxon>Vespula</taxon>
    </lineage>
</organism>